<dbReference type="Pfam" id="PF16355">
    <property type="entry name" value="DUF4982"/>
    <property type="match status" value="1"/>
</dbReference>
<evidence type="ECO:0000259" key="4">
    <source>
        <dbReference type="Pfam" id="PF00703"/>
    </source>
</evidence>
<dbReference type="InterPro" id="IPR006103">
    <property type="entry name" value="Glyco_hydro_2_cat"/>
</dbReference>
<dbReference type="InterPro" id="IPR006102">
    <property type="entry name" value="Ig-like_GH2"/>
</dbReference>
<feature type="domain" description="Glycoside hydrolase family 2 immunoglobulin-like beta-sandwich" evidence="4">
    <location>
        <begin position="157"/>
        <end position="243"/>
    </location>
</feature>
<dbReference type="InterPro" id="IPR040605">
    <property type="entry name" value="Glyco_hydro2_dom5"/>
</dbReference>
<feature type="domain" description="Glycoside hydrolase family 2" evidence="8">
    <location>
        <begin position="645"/>
        <end position="746"/>
    </location>
</feature>
<keyword evidence="3" id="KW-0326">Glycosidase</keyword>
<dbReference type="Gene3D" id="2.60.40.1080">
    <property type="match status" value="1"/>
</dbReference>
<dbReference type="Gene3D" id="3.20.20.80">
    <property type="entry name" value="Glycosidases"/>
    <property type="match status" value="1"/>
</dbReference>
<dbReference type="PROSITE" id="PS00608">
    <property type="entry name" value="GLYCOSYL_HYDROL_F2_2"/>
    <property type="match status" value="1"/>
</dbReference>
<sequence length="1131" mass="129371">MNTCILFNDNWSFAKTPLDEVSINDLDFKPIEVPHDWLIYQTEDLYENSIGWYRRSFTYDQTEKIILRFDGVYMDSTLYVNGKYVGEWKYGYSAFEHDITDQLYQGDNEILLKVVYQSPNSRWYTGAGIYRNVWLKTRGKNYIESDGIYISTKERGTNWAIEIETDLSLTEQVKVKHELFNQDEKITETIETALSSQTIKQKLLVTDPNLWSPEEPNLYELRTSLIDQSNKLIEKQVHRIGFRTIELDPNKGLIFNGEQLKINGVCEHHDLGALGAAFNPVALRRRFQILKEMGVNAIRTAHNMPAKELMDLADEFGFLIVSEAFDMWERAKTEYDYARFFKDWAYRDVKSWVKRDRNHPSLIMWGIGNEVYDTHAGERGLEVTQMLKDYVEKFDPKQNAFVTFGSNYLPWENTRRAADLLKVVGYNYGDKYYDEHHKQFPDWVIYGSETVSVVQSRGVYHFPLEEPILADDDEQCSALGNSATSWGARSHEASIIAHRDARYTLGQFIWTGFDYIGEPTPYHTKNSYFGQIDTATFPKDTYYIYQANWTDYKSNPMIHIFPYWDFNPGQIIDVRVASNAPKVELKLNGKSLGVKEIDHQSGTELIPTWKVRYEVGELTAIAYDENDQIIATDQERSFTDAKKVVLSADKEQLIADGQDLIFVEISTEDEAGNQVKNATNRVNVEVTGAGRLIGLDNGDSTDIDQYKGTSRRLFSGKLMAIIAATDELGLIEVNVRSKDLVSAKLTLEAIPSDKGNERDHVFIANQPTQVKVGQIDEVPVRKIEIKSKSGLQLSPNQTEVNFEAILYPLNTTYQSVEWSVVTDRGIKSNIAEIESDGLKSKVKAVGDGKFRVRCTTKNGTNKVKLISELDMEASGLGEAYKNPYEFVSAGLYDDYVGEVTSGNERGIATSRDGETIIGYHKIDFGKSGSDLITIPIFALSDEEYPIEIWEGMPDQPDSTLLADVIYQKESIWNVYQSDTYRLSKRLTGLTSIYFRLRAKVHIKGFSFTPFKRGLEQHLVTEADHIYGDTFELKDTMVEKIGNNVSFVFEEMDFGDEGISSVTVYGHSPIDKNTIHVRFIDDKEQTNQVIEFTESNEYEERKYQLAPVKGKQTVMFIFLPGSHFNFGWFKFE</sequence>
<feature type="domain" description="Glycoside hydrolase family 2 catalytic" evidence="5">
    <location>
        <begin position="251"/>
        <end position="407"/>
    </location>
</feature>
<feature type="domain" description="DUF4982" evidence="7">
    <location>
        <begin position="569"/>
        <end position="630"/>
    </location>
</feature>
<accession>A0A7X8C5J6</accession>
<dbReference type="AlphaFoldDB" id="A0A7X8C5J6"/>
<dbReference type="InterPro" id="IPR036156">
    <property type="entry name" value="Beta-gal/glucu_dom_sf"/>
</dbReference>
<dbReference type="Pfam" id="PF02836">
    <property type="entry name" value="Glyco_hydro_2_C"/>
    <property type="match status" value="1"/>
</dbReference>
<dbReference type="Pfam" id="PF18565">
    <property type="entry name" value="Glyco_hydro2_C5"/>
    <property type="match status" value="1"/>
</dbReference>
<dbReference type="SUPFAM" id="SSF51445">
    <property type="entry name" value="(Trans)glycosidases"/>
    <property type="match status" value="1"/>
</dbReference>
<dbReference type="InterPro" id="IPR032311">
    <property type="entry name" value="DUF4982"/>
</dbReference>
<protein>
    <submittedName>
        <fullName evidence="9">DUF4982 domain-containing protein</fullName>
    </submittedName>
</protein>
<dbReference type="Gene3D" id="2.60.40.10">
    <property type="entry name" value="Immunoglobulins"/>
    <property type="match status" value="3"/>
</dbReference>
<dbReference type="GO" id="GO:0004553">
    <property type="term" value="F:hydrolase activity, hydrolyzing O-glycosyl compounds"/>
    <property type="evidence" value="ECO:0007669"/>
    <property type="project" value="InterPro"/>
</dbReference>
<comment type="caution">
    <text evidence="9">The sequence shown here is derived from an EMBL/GenBank/DDBJ whole genome shotgun (WGS) entry which is preliminary data.</text>
</comment>
<dbReference type="RefSeq" id="WP_276649363.1">
    <property type="nucleotide sequence ID" value="NZ_JAAYSM010000327.1"/>
</dbReference>
<evidence type="ECO:0000259" key="8">
    <source>
        <dbReference type="Pfam" id="PF18565"/>
    </source>
</evidence>
<dbReference type="EMBL" id="JAAYSM010000327">
    <property type="protein sequence ID" value="NLJ19080.1"/>
    <property type="molecule type" value="Genomic_DNA"/>
</dbReference>
<evidence type="ECO:0000259" key="7">
    <source>
        <dbReference type="Pfam" id="PF16355"/>
    </source>
</evidence>
<dbReference type="InterPro" id="IPR006104">
    <property type="entry name" value="Glyco_hydro_2_N"/>
</dbReference>
<dbReference type="InterPro" id="IPR051913">
    <property type="entry name" value="GH2_Domain-Containing"/>
</dbReference>
<name>A0A7X8C5J6_9LACT</name>
<dbReference type="PRINTS" id="PR00132">
    <property type="entry name" value="GLHYDRLASE2"/>
</dbReference>
<evidence type="ECO:0000256" key="1">
    <source>
        <dbReference type="ARBA" id="ARBA00007401"/>
    </source>
</evidence>
<dbReference type="InterPro" id="IPR006101">
    <property type="entry name" value="Glyco_hydro_2"/>
</dbReference>
<gene>
    <name evidence="9" type="ORF">GX355_09475</name>
</gene>
<dbReference type="Gene3D" id="2.60.120.260">
    <property type="entry name" value="Galactose-binding domain-like"/>
    <property type="match status" value="3"/>
</dbReference>
<dbReference type="Proteomes" id="UP000541058">
    <property type="component" value="Unassembled WGS sequence"/>
</dbReference>
<keyword evidence="2" id="KW-0378">Hydrolase</keyword>
<dbReference type="InterPro" id="IPR023232">
    <property type="entry name" value="Glyco_hydro_2_AS"/>
</dbReference>
<evidence type="ECO:0000256" key="2">
    <source>
        <dbReference type="ARBA" id="ARBA00022801"/>
    </source>
</evidence>
<dbReference type="SUPFAM" id="SSF49785">
    <property type="entry name" value="Galactose-binding domain-like"/>
    <property type="match status" value="1"/>
</dbReference>
<evidence type="ECO:0000259" key="5">
    <source>
        <dbReference type="Pfam" id="PF02836"/>
    </source>
</evidence>
<evidence type="ECO:0000259" key="6">
    <source>
        <dbReference type="Pfam" id="PF02837"/>
    </source>
</evidence>
<dbReference type="SUPFAM" id="SSF49303">
    <property type="entry name" value="beta-Galactosidase/glucuronidase domain"/>
    <property type="match status" value="1"/>
</dbReference>
<evidence type="ECO:0000313" key="10">
    <source>
        <dbReference type="Proteomes" id="UP000541058"/>
    </source>
</evidence>
<dbReference type="Pfam" id="PF02837">
    <property type="entry name" value="Glyco_hydro_2_N"/>
    <property type="match status" value="1"/>
</dbReference>
<dbReference type="GO" id="GO:0005975">
    <property type="term" value="P:carbohydrate metabolic process"/>
    <property type="evidence" value="ECO:0007669"/>
    <property type="project" value="InterPro"/>
</dbReference>
<proteinExistence type="inferred from homology"/>
<dbReference type="Pfam" id="PF00703">
    <property type="entry name" value="Glyco_hydro_2"/>
    <property type="match status" value="1"/>
</dbReference>
<dbReference type="InterPro" id="IPR017853">
    <property type="entry name" value="GH"/>
</dbReference>
<dbReference type="PANTHER" id="PTHR42732:SF1">
    <property type="entry name" value="BETA-MANNOSIDASE"/>
    <property type="match status" value="1"/>
</dbReference>
<dbReference type="InterPro" id="IPR008979">
    <property type="entry name" value="Galactose-bd-like_sf"/>
</dbReference>
<organism evidence="9 10">
    <name type="scientific">Globicatella sulfidifaciens</name>
    <dbReference type="NCBI Taxonomy" id="136093"/>
    <lineage>
        <taxon>Bacteria</taxon>
        <taxon>Bacillati</taxon>
        <taxon>Bacillota</taxon>
        <taxon>Bacilli</taxon>
        <taxon>Lactobacillales</taxon>
        <taxon>Aerococcaceae</taxon>
        <taxon>Globicatella</taxon>
    </lineage>
</organism>
<feature type="domain" description="Glycosyl hydrolases family 2 sugar binding" evidence="6">
    <location>
        <begin position="47"/>
        <end position="136"/>
    </location>
</feature>
<dbReference type="InterPro" id="IPR013783">
    <property type="entry name" value="Ig-like_fold"/>
</dbReference>
<dbReference type="PANTHER" id="PTHR42732">
    <property type="entry name" value="BETA-GALACTOSIDASE"/>
    <property type="match status" value="1"/>
</dbReference>
<evidence type="ECO:0000256" key="3">
    <source>
        <dbReference type="ARBA" id="ARBA00023295"/>
    </source>
</evidence>
<comment type="similarity">
    <text evidence="1">Belongs to the glycosyl hydrolase 2 family.</text>
</comment>
<reference evidence="9 10" key="1">
    <citation type="journal article" date="2020" name="Biotechnol. Biofuels">
        <title>New insights from the biogas microbiome by comprehensive genome-resolved metagenomics of nearly 1600 species originating from multiple anaerobic digesters.</title>
        <authorList>
            <person name="Campanaro S."/>
            <person name="Treu L."/>
            <person name="Rodriguez-R L.M."/>
            <person name="Kovalovszki A."/>
            <person name="Ziels R.M."/>
            <person name="Maus I."/>
            <person name="Zhu X."/>
            <person name="Kougias P.G."/>
            <person name="Basile A."/>
            <person name="Luo G."/>
            <person name="Schluter A."/>
            <person name="Konstantinidis K.T."/>
            <person name="Angelidaki I."/>
        </authorList>
    </citation>
    <scope>NUCLEOTIDE SEQUENCE [LARGE SCALE GENOMIC DNA]</scope>
    <source>
        <strain evidence="9">AS23ysBPME_34</strain>
    </source>
</reference>
<evidence type="ECO:0000313" key="9">
    <source>
        <dbReference type="EMBL" id="NLJ19080.1"/>
    </source>
</evidence>